<dbReference type="RefSeq" id="WP_188920760.1">
    <property type="nucleotide sequence ID" value="NZ_BMPZ01000005.1"/>
</dbReference>
<dbReference type="SUPFAM" id="SSF47413">
    <property type="entry name" value="lambda repressor-like DNA-binding domains"/>
    <property type="match status" value="1"/>
</dbReference>
<name>A0A917JTX7_9GAMM</name>
<dbReference type="Pfam" id="PF07883">
    <property type="entry name" value="Cupin_2"/>
    <property type="match status" value="1"/>
</dbReference>
<evidence type="ECO:0000313" key="4">
    <source>
        <dbReference type="EMBL" id="GGI84014.1"/>
    </source>
</evidence>
<dbReference type="Proteomes" id="UP000613743">
    <property type="component" value="Unassembled WGS sequence"/>
</dbReference>
<dbReference type="InterPro" id="IPR013096">
    <property type="entry name" value="Cupin_2"/>
</dbReference>
<accession>A0A917JTX7</accession>
<dbReference type="GO" id="GO:0003700">
    <property type="term" value="F:DNA-binding transcription factor activity"/>
    <property type="evidence" value="ECO:0007669"/>
    <property type="project" value="TreeGrafter"/>
</dbReference>
<proteinExistence type="predicted"/>
<comment type="caution">
    <text evidence="4">The sequence shown here is derived from an EMBL/GenBank/DDBJ whole genome shotgun (WGS) entry which is preliminary data.</text>
</comment>
<dbReference type="Gene3D" id="2.60.120.10">
    <property type="entry name" value="Jelly Rolls"/>
    <property type="match status" value="1"/>
</dbReference>
<sequence length="209" mass="23280">MADNSVRDTYPSMVLAKQEGTESKVETVNIGKQLKAIRTKNKLTLEEASKLTGLAKSTLSKIENEQLSPTFMVMQKLATGLGIDLPQLFTKPKKVQATGRRDITKSGSGKPHPTPTYEHELLATQLSNKKMLPYKTAIHARSFEEYGDWVRHEGEEFLFVLHGQVQLLTEYYEPVTLDEGDSAYYDATMGHAVISTSEKDASILWVTSA</sequence>
<reference evidence="4" key="2">
    <citation type="submission" date="2020-09" db="EMBL/GenBank/DDBJ databases">
        <authorList>
            <person name="Sun Q."/>
            <person name="Ohkuma M."/>
        </authorList>
    </citation>
    <scope>NUCLEOTIDE SEQUENCE</scope>
    <source>
        <strain evidence="4">JCM 30804</strain>
    </source>
</reference>
<dbReference type="SUPFAM" id="SSF51182">
    <property type="entry name" value="RmlC-like cupins"/>
    <property type="match status" value="1"/>
</dbReference>
<evidence type="ECO:0000256" key="1">
    <source>
        <dbReference type="ARBA" id="ARBA00023125"/>
    </source>
</evidence>
<reference evidence="4" key="1">
    <citation type="journal article" date="2014" name="Int. J. Syst. Evol. Microbiol.">
        <title>Complete genome sequence of Corynebacterium casei LMG S-19264T (=DSM 44701T), isolated from a smear-ripened cheese.</title>
        <authorList>
            <consortium name="US DOE Joint Genome Institute (JGI-PGF)"/>
            <person name="Walter F."/>
            <person name="Albersmeier A."/>
            <person name="Kalinowski J."/>
            <person name="Ruckert C."/>
        </authorList>
    </citation>
    <scope>NUCLEOTIDE SEQUENCE</scope>
    <source>
        <strain evidence="4">JCM 30804</strain>
    </source>
</reference>
<dbReference type="InterPro" id="IPR050807">
    <property type="entry name" value="TransReg_Diox_bact_type"/>
</dbReference>
<dbReference type="EMBL" id="BMPZ01000005">
    <property type="protein sequence ID" value="GGI84014.1"/>
    <property type="molecule type" value="Genomic_DNA"/>
</dbReference>
<dbReference type="InterPro" id="IPR001387">
    <property type="entry name" value="Cro/C1-type_HTH"/>
</dbReference>
<evidence type="ECO:0000256" key="2">
    <source>
        <dbReference type="SAM" id="MobiDB-lite"/>
    </source>
</evidence>
<dbReference type="Gene3D" id="1.10.260.40">
    <property type="entry name" value="lambda repressor-like DNA-binding domains"/>
    <property type="match status" value="1"/>
</dbReference>
<dbReference type="PANTHER" id="PTHR46797:SF20">
    <property type="entry name" value="BLR4304 PROTEIN"/>
    <property type="match status" value="1"/>
</dbReference>
<dbReference type="PANTHER" id="PTHR46797">
    <property type="entry name" value="HTH-TYPE TRANSCRIPTIONAL REGULATOR"/>
    <property type="match status" value="1"/>
</dbReference>
<protein>
    <submittedName>
        <fullName evidence="4">Transcriptional regulator</fullName>
    </submittedName>
</protein>
<evidence type="ECO:0000313" key="5">
    <source>
        <dbReference type="Proteomes" id="UP000613743"/>
    </source>
</evidence>
<dbReference type="Pfam" id="PF01381">
    <property type="entry name" value="HTH_3"/>
    <property type="match status" value="1"/>
</dbReference>
<feature type="region of interest" description="Disordered" evidence="2">
    <location>
        <begin position="96"/>
        <end position="115"/>
    </location>
</feature>
<dbReference type="InterPro" id="IPR011051">
    <property type="entry name" value="RmlC_Cupin_sf"/>
</dbReference>
<dbReference type="PROSITE" id="PS50943">
    <property type="entry name" value="HTH_CROC1"/>
    <property type="match status" value="1"/>
</dbReference>
<keyword evidence="5" id="KW-1185">Reference proteome</keyword>
<dbReference type="CDD" id="cd00093">
    <property type="entry name" value="HTH_XRE"/>
    <property type="match status" value="1"/>
</dbReference>
<evidence type="ECO:0000259" key="3">
    <source>
        <dbReference type="PROSITE" id="PS50943"/>
    </source>
</evidence>
<dbReference type="InterPro" id="IPR010982">
    <property type="entry name" value="Lambda_DNA-bd_dom_sf"/>
</dbReference>
<dbReference type="SMART" id="SM00530">
    <property type="entry name" value="HTH_XRE"/>
    <property type="match status" value="1"/>
</dbReference>
<dbReference type="AlphaFoldDB" id="A0A917JTX7"/>
<keyword evidence="1" id="KW-0238">DNA-binding</keyword>
<gene>
    <name evidence="4" type="ORF">GCM10009332_21590</name>
</gene>
<dbReference type="CDD" id="cd02209">
    <property type="entry name" value="cupin_XRE_C"/>
    <property type="match status" value="1"/>
</dbReference>
<dbReference type="InterPro" id="IPR014710">
    <property type="entry name" value="RmlC-like_jellyroll"/>
</dbReference>
<feature type="domain" description="HTH cro/C1-type" evidence="3">
    <location>
        <begin position="34"/>
        <end position="88"/>
    </location>
</feature>
<organism evidence="4 5">
    <name type="scientific">Shewanella gelidii</name>
    <dbReference type="NCBI Taxonomy" id="1642821"/>
    <lineage>
        <taxon>Bacteria</taxon>
        <taxon>Pseudomonadati</taxon>
        <taxon>Pseudomonadota</taxon>
        <taxon>Gammaproteobacteria</taxon>
        <taxon>Alteromonadales</taxon>
        <taxon>Shewanellaceae</taxon>
        <taxon>Shewanella</taxon>
    </lineage>
</organism>
<dbReference type="GO" id="GO:0003677">
    <property type="term" value="F:DNA binding"/>
    <property type="evidence" value="ECO:0007669"/>
    <property type="project" value="UniProtKB-KW"/>
</dbReference>
<dbReference type="GO" id="GO:0005829">
    <property type="term" value="C:cytosol"/>
    <property type="evidence" value="ECO:0007669"/>
    <property type="project" value="TreeGrafter"/>
</dbReference>